<dbReference type="PANTHER" id="PTHR35610">
    <property type="entry name" value="3-ISOPROPYLMALATE DEHYDRATASE-RELATED"/>
    <property type="match status" value="1"/>
</dbReference>
<evidence type="ECO:0000256" key="1">
    <source>
        <dbReference type="SAM" id="MobiDB-lite"/>
    </source>
</evidence>
<dbReference type="GO" id="GO:0000502">
    <property type="term" value="C:proteasome complex"/>
    <property type="evidence" value="ECO:0007669"/>
    <property type="project" value="UniProtKB-KW"/>
</dbReference>
<keyword evidence="2" id="KW-0647">Proteasome</keyword>
<feature type="region of interest" description="Disordered" evidence="1">
    <location>
        <begin position="235"/>
        <end position="257"/>
    </location>
</feature>
<name>A0A5J5LJM2_HALHI</name>
<accession>A0A5J5LJM2</accession>
<organism evidence="2 3">
    <name type="scientific">Haloarcula hispanica</name>
    <dbReference type="NCBI Taxonomy" id="51589"/>
    <lineage>
        <taxon>Archaea</taxon>
        <taxon>Methanobacteriati</taxon>
        <taxon>Methanobacteriota</taxon>
        <taxon>Stenosarchaea group</taxon>
        <taxon>Halobacteria</taxon>
        <taxon>Halobacteriales</taxon>
        <taxon>Haloarculaceae</taxon>
        <taxon>Haloarcula</taxon>
    </lineage>
</organism>
<sequence>MAFKPPAADTTDMAHIQVHRDDISLDSPTLVEGLPGVGLVGKIAADHLVDVYDMEYYASAHCEGLPEIAVYGTDDPDVRPPVRLYADEGRDLLVLQSDAPISPSGAKEFAGCMVSWFEANDATPIYLSGRPAEKDGVPDVYGVSTGDGAAMLEEANVDSPSENGAITGPTGALVHESQRVGLTSIGLIVEADQRFPDPEAARALLQTAISPLADFEVDTEALVEQAEEIGRAKAQLAQQLQENQEESTSAQPLGMYQ</sequence>
<dbReference type="GeneID" id="99238236"/>
<dbReference type="PANTHER" id="PTHR35610:SF8">
    <property type="entry name" value="3-ISOPROPYLMALATE DEHYDRATASE"/>
    <property type="match status" value="1"/>
</dbReference>
<dbReference type="Proteomes" id="UP000326244">
    <property type="component" value="Unassembled WGS sequence"/>
</dbReference>
<dbReference type="RefSeq" id="WP_079980829.1">
    <property type="nucleotide sequence ID" value="NZ_CABITY010000002.1"/>
</dbReference>
<dbReference type="AlphaFoldDB" id="A0A5J5LJM2"/>
<comment type="caution">
    <text evidence="2">The sequence shown here is derived from an EMBL/GenBank/DDBJ whole genome shotgun (WGS) entry which is preliminary data.</text>
</comment>
<dbReference type="SUPFAM" id="SSF159659">
    <property type="entry name" value="Cgl1923-like"/>
    <property type="match status" value="1"/>
</dbReference>
<dbReference type="InterPro" id="IPR038389">
    <property type="entry name" value="PSMG2_sf"/>
</dbReference>
<gene>
    <name evidence="2" type="ORF">EGO51_07240</name>
</gene>
<dbReference type="EMBL" id="RQWK01000001">
    <property type="protein sequence ID" value="KAA9409601.1"/>
    <property type="molecule type" value="Genomic_DNA"/>
</dbReference>
<proteinExistence type="predicted"/>
<evidence type="ECO:0000313" key="3">
    <source>
        <dbReference type="Proteomes" id="UP000326244"/>
    </source>
</evidence>
<reference evidence="2 3" key="1">
    <citation type="submission" date="2018-11" db="EMBL/GenBank/DDBJ databases">
        <title>Genomic analysis of Haloarcula hispanica CBA1121.</title>
        <authorList>
            <person name="Kim Y.B."/>
            <person name="Roh S.W."/>
        </authorList>
    </citation>
    <scope>NUCLEOTIDE SEQUENCE [LARGE SCALE GENOMIC DNA]</scope>
    <source>
        <strain evidence="2 3">CBA1121</strain>
    </source>
</reference>
<dbReference type="InterPro" id="IPR019151">
    <property type="entry name" value="Proteasome_assmbl_chaperone_2"/>
</dbReference>
<protein>
    <submittedName>
        <fullName evidence="2">Proteasome assembly chaperone family protein</fullName>
    </submittedName>
</protein>
<evidence type="ECO:0000313" key="2">
    <source>
        <dbReference type="EMBL" id="KAA9409601.1"/>
    </source>
</evidence>
<dbReference type="Gene3D" id="3.40.50.10900">
    <property type="entry name" value="PAC-like subunit"/>
    <property type="match status" value="1"/>
</dbReference>
<dbReference type="Pfam" id="PF09754">
    <property type="entry name" value="PAC2"/>
    <property type="match status" value="1"/>
</dbReference>